<evidence type="ECO:0000256" key="6">
    <source>
        <dbReference type="ARBA" id="ARBA00022840"/>
    </source>
</evidence>
<evidence type="ECO:0000256" key="8">
    <source>
        <dbReference type="ARBA" id="ARBA00023136"/>
    </source>
</evidence>
<dbReference type="AlphaFoldDB" id="A0A6L6LY68"/>
<evidence type="ECO:0000256" key="5">
    <source>
        <dbReference type="ARBA" id="ARBA00022741"/>
    </source>
</evidence>
<dbReference type="SUPFAM" id="SSF90123">
    <property type="entry name" value="ABC transporter transmembrane region"/>
    <property type="match status" value="1"/>
</dbReference>
<comment type="caution">
    <text evidence="12">The sequence shown here is derived from an EMBL/GenBank/DDBJ whole genome shotgun (WGS) entry which is preliminary data.</text>
</comment>
<evidence type="ECO:0000259" key="11">
    <source>
        <dbReference type="PROSITE" id="PS50929"/>
    </source>
</evidence>
<dbReference type="RefSeq" id="WP_155202580.1">
    <property type="nucleotide sequence ID" value="NZ_WMZN01000039.1"/>
</dbReference>
<dbReference type="PROSITE" id="PS50893">
    <property type="entry name" value="ABC_TRANSPORTER_2"/>
    <property type="match status" value="1"/>
</dbReference>
<dbReference type="GO" id="GO:0005886">
    <property type="term" value="C:plasma membrane"/>
    <property type="evidence" value="ECO:0007669"/>
    <property type="project" value="UniProtKB-SubCell"/>
</dbReference>
<feature type="transmembrane region" description="Helical" evidence="9">
    <location>
        <begin position="48"/>
        <end position="66"/>
    </location>
</feature>
<dbReference type="Gene3D" id="3.40.50.300">
    <property type="entry name" value="P-loop containing nucleotide triphosphate hydrolases"/>
    <property type="match status" value="1"/>
</dbReference>
<dbReference type="Pfam" id="PF00664">
    <property type="entry name" value="ABC_membrane"/>
    <property type="match status" value="1"/>
</dbReference>
<dbReference type="Proteomes" id="UP000472755">
    <property type="component" value="Unassembled WGS sequence"/>
</dbReference>
<dbReference type="CDD" id="cd18548">
    <property type="entry name" value="ABC_6TM_Tm287_like"/>
    <property type="match status" value="1"/>
</dbReference>
<name>A0A6L6LY68_9FIRM</name>
<keyword evidence="7 9" id="KW-1133">Transmembrane helix</keyword>
<evidence type="ECO:0000256" key="4">
    <source>
        <dbReference type="ARBA" id="ARBA00022692"/>
    </source>
</evidence>
<feature type="transmembrane region" description="Helical" evidence="9">
    <location>
        <begin position="133"/>
        <end position="150"/>
    </location>
</feature>
<organism evidence="12 13">
    <name type="scientific">Ruthenibacterium lactatiformans</name>
    <dbReference type="NCBI Taxonomy" id="1550024"/>
    <lineage>
        <taxon>Bacteria</taxon>
        <taxon>Bacillati</taxon>
        <taxon>Bacillota</taxon>
        <taxon>Clostridia</taxon>
        <taxon>Eubacteriales</taxon>
        <taxon>Oscillospiraceae</taxon>
        <taxon>Ruthenibacterium</taxon>
    </lineage>
</organism>
<dbReference type="InterPro" id="IPR039421">
    <property type="entry name" value="Type_1_exporter"/>
</dbReference>
<dbReference type="InterPro" id="IPR027417">
    <property type="entry name" value="P-loop_NTPase"/>
</dbReference>
<dbReference type="PANTHER" id="PTHR43394">
    <property type="entry name" value="ATP-DEPENDENT PERMEASE MDL1, MITOCHONDRIAL"/>
    <property type="match status" value="1"/>
</dbReference>
<evidence type="ECO:0000313" key="12">
    <source>
        <dbReference type="EMBL" id="MTS28794.1"/>
    </source>
</evidence>
<evidence type="ECO:0000256" key="3">
    <source>
        <dbReference type="ARBA" id="ARBA00022475"/>
    </source>
</evidence>
<keyword evidence="8 9" id="KW-0472">Membrane</keyword>
<protein>
    <submittedName>
        <fullName evidence="12">ATP-binding cassette domain-containing protein</fullName>
    </submittedName>
</protein>
<feature type="transmembrane region" description="Helical" evidence="9">
    <location>
        <begin position="242"/>
        <end position="259"/>
    </location>
</feature>
<dbReference type="InterPro" id="IPR011527">
    <property type="entry name" value="ABC1_TM_dom"/>
</dbReference>
<dbReference type="InterPro" id="IPR003593">
    <property type="entry name" value="AAA+_ATPase"/>
</dbReference>
<reference evidence="12 13" key="1">
    <citation type="journal article" date="2019" name="Nat. Med.">
        <title>A library of human gut bacterial isolates paired with longitudinal multiomics data enables mechanistic microbiome research.</title>
        <authorList>
            <person name="Poyet M."/>
            <person name="Groussin M."/>
            <person name="Gibbons S.M."/>
            <person name="Avila-Pacheco J."/>
            <person name="Jiang X."/>
            <person name="Kearney S.M."/>
            <person name="Perrotta A.R."/>
            <person name="Berdy B."/>
            <person name="Zhao S."/>
            <person name="Lieberman T.D."/>
            <person name="Swanson P.K."/>
            <person name="Smith M."/>
            <person name="Roesemann S."/>
            <person name="Alexander J.E."/>
            <person name="Rich S.A."/>
            <person name="Livny J."/>
            <person name="Vlamakis H."/>
            <person name="Clish C."/>
            <person name="Bullock K."/>
            <person name="Deik A."/>
            <person name="Scott J."/>
            <person name="Pierce K.A."/>
            <person name="Xavier R.J."/>
            <person name="Alm E.J."/>
        </authorList>
    </citation>
    <scope>NUCLEOTIDE SEQUENCE [LARGE SCALE GENOMIC DNA]</scope>
    <source>
        <strain evidence="12 13">BIOML-A4</strain>
    </source>
</reference>
<evidence type="ECO:0000256" key="1">
    <source>
        <dbReference type="ARBA" id="ARBA00004651"/>
    </source>
</evidence>
<feature type="domain" description="ABC transmembrane type-1" evidence="11">
    <location>
        <begin position="16"/>
        <end position="298"/>
    </location>
</feature>
<keyword evidence="2" id="KW-0813">Transport</keyword>
<dbReference type="SMART" id="SM00382">
    <property type="entry name" value="AAA"/>
    <property type="match status" value="1"/>
</dbReference>
<comment type="subcellular location">
    <subcellularLocation>
        <location evidence="1">Cell membrane</location>
        <topology evidence="1">Multi-pass membrane protein</topology>
    </subcellularLocation>
</comment>
<dbReference type="GO" id="GO:0016887">
    <property type="term" value="F:ATP hydrolysis activity"/>
    <property type="evidence" value="ECO:0007669"/>
    <property type="project" value="InterPro"/>
</dbReference>
<dbReference type="InterPro" id="IPR017871">
    <property type="entry name" value="ABC_transporter-like_CS"/>
</dbReference>
<evidence type="ECO:0000259" key="10">
    <source>
        <dbReference type="PROSITE" id="PS50893"/>
    </source>
</evidence>
<keyword evidence="3" id="KW-1003">Cell membrane</keyword>
<dbReference type="PROSITE" id="PS50929">
    <property type="entry name" value="ABC_TM1F"/>
    <property type="match status" value="1"/>
</dbReference>
<accession>A0A6L6LY68</accession>
<proteinExistence type="predicted"/>
<dbReference type="GO" id="GO:0015421">
    <property type="term" value="F:ABC-type oligopeptide transporter activity"/>
    <property type="evidence" value="ECO:0007669"/>
    <property type="project" value="TreeGrafter"/>
</dbReference>
<keyword evidence="6 12" id="KW-0067">ATP-binding</keyword>
<evidence type="ECO:0000256" key="7">
    <source>
        <dbReference type="ARBA" id="ARBA00022989"/>
    </source>
</evidence>
<keyword evidence="5" id="KW-0547">Nucleotide-binding</keyword>
<feature type="transmembrane region" description="Helical" evidence="9">
    <location>
        <begin position="271"/>
        <end position="289"/>
    </location>
</feature>
<dbReference type="InterPro" id="IPR003439">
    <property type="entry name" value="ABC_transporter-like_ATP-bd"/>
</dbReference>
<feature type="transmembrane region" description="Helical" evidence="9">
    <location>
        <begin position="12"/>
        <end position="36"/>
    </location>
</feature>
<dbReference type="InterPro" id="IPR036640">
    <property type="entry name" value="ABC1_TM_sf"/>
</dbReference>
<feature type="domain" description="ABC transporter" evidence="10">
    <location>
        <begin position="333"/>
        <end position="577"/>
    </location>
</feature>
<gene>
    <name evidence="12" type="ORF">GMD59_16105</name>
</gene>
<evidence type="ECO:0000256" key="9">
    <source>
        <dbReference type="SAM" id="Phobius"/>
    </source>
</evidence>
<evidence type="ECO:0000313" key="13">
    <source>
        <dbReference type="Proteomes" id="UP000472755"/>
    </source>
</evidence>
<dbReference type="FunFam" id="3.40.50.300:FF:000854">
    <property type="entry name" value="Multidrug ABC transporter ATP-binding protein"/>
    <property type="match status" value="1"/>
</dbReference>
<dbReference type="SUPFAM" id="SSF52540">
    <property type="entry name" value="P-loop containing nucleoside triphosphate hydrolases"/>
    <property type="match status" value="1"/>
</dbReference>
<dbReference type="EMBL" id="WMZU01000037">
    <property type="protein sequence ID" value="MTS28794.1"/>
    <property type="molecule type" value="Genomic_DNA"/>
</dbReference>
<evidence type="ECO:0000256" key="2">
    <source>
        <dbReference type="ARBA" id="ARBA00022448"/>
    </source>
</evidence>
<dbReference type="Pfam" id="PF00005">
    <property type="entry name" value="ABC_tran"/>
    <property type="match status" value="1"/>
</dbReference>
<keyword evidence="4 9" id="KW-0812">Transmembrane</keyword>
<dbReference type="Gene3D" id="1.20.1560.10">
    <property type="entry name" value="ABC transporter type 1, transmembrane domain"/>
    <property type="match status" value="1"/>
</dbReference>
<dbReference type="GO" id="GO:0005524">
    <property type="term" value="F:ATP binding"/>
    <property type="evidence" value="ECO:0007669"/>
    <property type="project" value="UniProtKB-KW"/>
</dbReference>
<dbReference type="PROSITE" id="PS00211">
    <property type="entry name" value="ABC_TRANSPORTER_1"/>
    <property type="match status" value="1"/>
</dbReference>
<dbReference type="PANTHER" id="PTHR43394:SF1">
    <property type="entry name" value="ATP-BINDING CASSETTE SUB-FAMILY B MEMBER 10, MITOCHONDRIAL"/>
    <property type="match status" value="1"/>
</dbReference>
<sequence length="583" mass="63952">MKLILRSMSAYSHGIFVSIFIKFLASVAELAIPYILAHLIDDVVPLQRIGLVLLWGGLMIATSFAARQLNISANSRAVDNAHRVSYDVRQALFSKTANLSGAQFDAFGLPSLISRMTSDSYNVQACVQSLQTMCTRMPILLFGGIAATMLMDPALSAILCVIVPILLAVVLTVSRYGIPLYRRVQERLDGVVRTMREDITGIRVVKVLSKTEYEKRRFRAANDSMTHADILASTVMAVPGPFMQMCLNIGLTLVVWFGAQRVYGGAIKPGVILAFLTYFNMVMQGVMGINRIFMMLSKATASADRIDQVLSVCSDQEVLPASACPAPAGDEFIRFEHVDFSYGETDSAGSFAGAEREKCLSDINFAIRRGESLGIIGPTGCGKTTIVNLLMRFYDAESGHIFVDGRDVRSYEKDELRRKFGVVFQNDMVFFNTLRENIRFGRRIDDLALMRAVEDAAASEYISSLEGGLDYRAEIKGANLSGGQKQRLLISRALAGDPEILVLDDSSSALDYKTDAALRKAIFEHHTGAATILIAQRVSSVQNMTNILVLDNGQCIGYGSHNALLETCPAYREIYRAQMGALA</sequence>